<dbReference type="SUPFAM" id="SSF51735">
    <property type="entry name" value="NAD(P)-binding Rossmann-fold domains"/>
    <property type="match status" value="1"/>
</dbReference>
<feature type="non-terminal residue" evidence="3">
    <location>
        <position position="81"/>
    </location>
</feature>
<organism evidence="3">
    <name type="scientific">marine metagenome</name>
    <dbReference type="NCBI Taxonomy" id="408172"/>
    <lineage>
        <taxon>unclassified sequences</taxon>
        <taxon>metagenomes</taxon>
        <taxon>ecological metagenomes</taxon>
    </lineage>
</organism>
<comment type="similarity">
    <text evidence="1">Belongs to the UDP-glucose/GDP-mannose dehydrogenase family.</text>
</comment>
<name>A0A382P9P0_9ZZZZ</name>
<protein>
    <recommendedName>
        <fullName evidence="2">UDP-glucose/GDP-mannose dehydrogenase N-terminal domain-containing protein</fullName>
    </recommendedName>
</protein>
<dbReference type="GO" id="GO:0016628">
    <property type="term" value="F:oxidoreductase activity, acting on the CH-CH group of donors, NAD or NADP as acceptor"/>
    <property type="evidence" value="ECO:0007669"/>
    <property type="project" value="InterPro"/>
</dbReference>
<dbReference type="PANTHER" id="PTHR43491:SF2">
    <property type="entry name" value="UDP-N-ACETYL-D-MANNOSAMINE DEHYDROGENASE"/>
    <property type="match status" value="1"/>
</dbReference>
<dbReference type="Pfam" id="PF03721">
    <property type="entry name" value="UDPG_MGDP_dh_N"/>
    <property type="match status" value="1"/>
</dbReference>
<sequence length="81" mass="8866">MFMSRTYLSIYSSLKKRFEKKEATVGVVGLGYVGLPLAVTFAEAGFKVCGVDISVQVIESLNNGCSHVGDVEDQKLLDFMK</sequence>
<dbReference type="GO" id="GO:0000271">
    <property type="term" value="P:polysaccharide biosynthetic process"/>
    <property type="evidence" value="ECO:0007669"/>
    <property type="project" value="InterPro"/>
</dbReference>
<reference evidence="3" key="1">
    <citation type="submission" date="2018-05" db="EMBL/GenBank/DDBJ databases">
        <authorList>
            <person name="Lanie J.A."/>
            <person name="Ng W.-L."/>
            <person name="Kazmierczak K.M."/>
            <person name="Andrzejewski T.M."/>
            <person name="Davidsen T.M."/>
            <person name="Wayne K.J."/>
            <person name="Tettelin H."/>
            <person name="Glass J.I."/>
            <person name="Rusch D."/>
            <person name="Podicherti R."/>
            <person name="Tsui H.-C.T."/>
            <person name="Winkler M.E."/>
        </authorList>
    </citation>
    <scope>NUCLEOTIDE SEQUENCE</scope>
</reference>
<dbReference type="InterPro" id="IPR036291">
    <property type="entry name" value="NAD(P)-bd_dom_sf"/>
</dbReference>
<dbReference type="GO" id="GO:0051287">
    <property type="term" value="F:NAD binding"/>
    <property type="evidence" value="ECO:0007669"/>
    <property type="project" value="InterPro"/>
</dbReference>
<evidence type="ECO:0000313" key="3">
    <source>
        <dbReference type="EMBL" id="SVC69547.1"/>
    </source>
</evidence>
<evidence type="ECO:0000256" key="1">
    <source>
        <dbReference type="ARBA" id="ARBA00006601"/>
    </source>
</evidence>
<dbReference type="EMBL" id="UINC01105542">
    <property type="protein sequence ID" value="SVC69547.1"/>
    <property type="molecule type" value="Genomic_DNA"/>
</dbReference>
<feature type="domain" description="UDP-glucose/GDP-mannose dehydrogenase N-terminal" evidence="2">
    <location>
        <begin position="24"/>
        <end position="76"/>
    </location>
</feature>
<dbReference type="GO" id="GO:0016616">
    <property type="term" value="F:oxidoreductase activity, acting on the CH-OH group of donors, NAD or NADP as acceptor"/>
    <property type="evidence" value="ECO:0007669"/>
    <property type="project" value="InterPro"/>
</dbReference>
<dbReference type="InterPro" id="IPR028359">
    <property type="entry name" value="UDP_ManNAc/GlcNAc_DH"/>
</dbReference>
<dbReference type="Gene3D" id="3.40.50.720">
    <property type="entry name" value="NAD(P)-binding Rossmann-like Domain"/>
    <property type="match status" value="1"/>
</dbReference>
<accession>A0A382P9P0</accession>
<proteinExistence type="inferred from homology"/>
<dbReference type="InterPro" id="IPR001732">
    <property type="entry name" value="UDP-Glc/GDP-Man_DH_N"/>
</dbReference>
<dbReference type="AlphaFoldDB" id="A0A382P9P0"/>
<gene>
    <name evidence="3" type="ORF">METZ01_LOCUS322401</name>
</gene>
<dbReference type="PANTHER" id="PTHR43491">
    <property type="entry name" value="UDP-N-ACETYL-D-MANNOSAMINE DEHYDROGENASE"/>
    <property type="match status" value="1"/>
</dbReference>
<evidence type="ECO:0000259" key="2">
    <source>
        <dbReference type="Pfam" id="PF03721"/>
    </source>
</evidence>